<sequence>MFKRKPKETWYPNPFEEGKTYKVTQTIFGDFDKLEKGTELTYERTGFSAYDGYIGFFFKDSEGKDRRWDIDINWDPIERAKDKFTALTPKTEQADRGNG</sequence>
<reference evidence="1 2" key="1">
    <citation type="journal article" date="2010" name="Stand. Genomic Sci.">
        <title>Complete genome sequence of Coraliomargarita akajimensis type strain (04OKA010-24).</title>
        <authorList>
            <person name="Mavromatis K."/>
            <person name="Abt B."/>
            <person name="Brambilla E."/>
            <person name="Lapidus A."/>
            <person name="Copeland A."/>
            <person name="Deshpande S."/>
            <person name="Nolan M."/>
            <person name="Lucas S."/>
            <person name="Tice H."/>
            <person name="Cheng J.F."/>
            <person name="Han C."/>
            <person name="Detter J.C."/>
            <person name="Woyke T."/>
            <person name="Goodwin L."/>
            <person name="Pitluck S."/>
            <person name="Held B."/>
            <person name="Brettin T."/>
            <person name="Tapia R."/>
            <person name="Ivanova N."/>
            <person name="Mikhailova N."/>
            <person name="Pati A."/>
            <person name="Liolios K."/>
            <person name="Chen A."/>
            <person name="Palaniappan K."/>
            <person name="Land M."/>
            <person name="Hauser L."/>
            <person name="Chang Y.J."/>
            <person name="Jeffries C.D."/>
            <person name="Rohde M."/>
            <person name="Goker M."/>
            <person name="Bristow J."/>
            <person name="Eisen J.A."/>
            <person name="Markowitz V."/>
            <person name="Hugenholtz P."/>
            <person name="Klenk H.P."/>
            <person name="Kyrpides N.C."/>
        </authorList>
    </citation>
    <scope>NUCLEOTIDE SEQUENCE [LARGE SCALE GENOMIC DNA]</scope>
    <source>
        <strain evidence="2">DSM 45221 / IAM 15411 / JCM 23193 / KCTC 12865</strain>
    </source>
</reference>
<name>D5EME3_CORAD</name>
<dbReference type="AlphaFoldDB" id="D5EME3"/>
<dbReference type="EMBL" id="CP001998">
    <property type="protein sequence ID" value="ADE53349.1"/>
    <property type="molecule type" value="Genomic_DNA"/>
</dbReference>
<dbReference type="KEGG" id="caa:Caka_0324"/>
<protein>
    <submittedName>
        <fullName evidence="1">Uncharacterized protein</fullName>
    </submittedName>
</protein>
<evidence type="ECO:0000313" key="1">
    <source>
        <dbReference type="EMBL" id="ADE53349.1"/>
    </source>
</evidence>
<gene>
    <name evidence="1" type="ordered locus">Caka_0324</name>
</gene>
<organism evidence="1 2">
    <name type="scientific">Coraliomargarita akajimensis (strain DSM 45221 / IAM 15411 / JCM 23193 / KCTC 12865 / 04OKA010-24)</name>
    <dbReference type="NCBI Taxonomy" id="583355"/>
    <lineage>
        <taxon>Bacteria</taxon>
        <taxon>Pseudomonadati</taxon>
        <taxon>Verrucomicrobiota</taxon>
        <taxon>Opitutia</taxon>
        <taxon>Puniceicoccales</taxon>
        <taxon>Coraliomargaritaceae</taxon>
        <taxon>Coraliomargarita</taxon>
    </lineage>
</organism>
<dbReference type="HOGENOM" id="CLU_2315490_0_0_0"/>
<keyword evidence="2" id="KW-1185">Reference proteome</keyword>
<dbReference type="Proteomes" id="UP000000925">
    <property type="component" value="Chromosome"/>
</dbReference>
<proteinExistence type="predicted"/>
<evidence type="ECO:0000313" key="2">
    <source>
        <dbReference type="Proteomes" id="UP000000925"/>
    </source>
</evidence>
<accession>D5EME3</accession>